<feature type="transmembrane region" description="Helical" evidence="1">
    <location>
        <begin position="142"/>
        <end position="162"/>
    </location>
</feature>
<comment type="caution">
    <text evidence="2">The sequence shown here is derived from an EMBL/GenBank/DDBJ whole genome shotgun (WGS) entry which is preliminary data.</text>
</comment>
<proteinExistence type="predicted"/>
<evidence type="ECO:0000313" key="3">
    <source>
        <dbReference type="Proteomes" id="UP000012283"/>
    </source>
</evidence>
<dbReference type="RefSeq" id="WP_003464789.1">
    <property type="nucleotide sequence ID" value="NZ_APML01000014.1"/>
</dbReference>
<feature type="transmembrane region" description="Helical" evidence="1">
    <location>
        <begin position="7"/>
        <end position="28"/>
    </location>
</feature>
<feature type="transmembrane region" description="Helical" evidence="1">
    <location>
        <begin position="84"/>
        <end position="105"/>
    </location>
</feature>
<accession>N4WC18</accession>
<gene>
    <name evidence="2" type="ORF">J416_03701</name>
</gene>
<dbReference type="OrthoDB" id="2374256at2"/>
<name>N4WC18_9BACI</name>
<reference evidence="2 3" key="1">
    <citation type="submission" date="2013-03" db="EMBL/GenBank/DDBJ databases">
        <title>Draft genome sequence of Gracibacillus halophilus YIM-C55.5, a moderately halophilic and thermophilic organism from the Xiaochaidamu salt lake.</title>
        <authorList>
            <person name="Sugumar T."/>
            <person name="Polireddy D.R."/>
            <person name="Antony A."/>
            <person name="Madhava Y.R."/>
            <person name="Sivakumar N."/>
        </authorList>
    </citation>
    <scope>NUCLEOTIDE SEQUENCE [LARGE SCALE GENOMIC DNA]</scope>
    <source>
        <strain evidence="2 3">YIM-C55.5</strain>
    </source>
</reference>
<feature type="transmembrane region" description="Helical" evidence="1">
    <location>
        <begin position="111"/>
        <end position="130"/>
    </location>
</feature>
<dbReference type="EMBL" id="APML01000014">
    <property type="protein sequence ID" value="ENH97833.1"/>
    <property type="molecule type" value="Genomic_DNA"/>
</dbReference>
<keyword evidence="1" id="KW-0812">Transmembrane</keyword>
<dbReference type="PIRSF" id="PIRSF029886">
    <property type="entry name" value="KBAA"/>
    <property type="match status" value="1"/>
</dbReference>
<dbReference type="AlphaFoldDB" id="N4WC18"/>
<dbReference type="Pfam" id="PF14089">
    <property type="entry name" value="KbaA"/>
    <property type="match status" value="1"/>
</dbReference>
<sequence>MNSRNVVRLFFSTLAIGGISTLIASFFVKTGAYIEFMNPIDWFEILGLFIFFLALGFVFSLISQMGFFAYLTVNQFALGVFRRYWPIVQIGLIAFALFDLVYFRFQAEGGSLLTYILVAVLLLVYSWIVAGIKAKETNRKAFIPALFFMVVITAIEWVPGLRTSGGDYAWLMIVPLVICNTYQLLILHRLTDQSKREREMKEQS</sequence>
<organism evidence="2 3">
    <name type="scientific">Gracilibacillus halophilus YIM-C55.5</name>
    <dbReference type="NCBI Taxonomy" id="1308866"/>
    <lineage>
        <taxon>Bacteria</taxon>
        <taxon>Bacillati</taxon>
        <taxon>Bacillota</taxon>
        <taxon>Bacilli</taxon>
        <taxon>Bacillales</taxon>
        <taxon>Bacillaceae</taxon>
        <taxon>Gracilibacillus</taxon>
    </lineage>
</organism>
<protein>
    <submittedName>
        <fullName evidence="2">KinB signaling pathway activation protein</fullName>
    </submittedName>
</protein>
<keyword evidence="1" id="KW-1133">Transmembrane helix</keyword>
<dbReference type="GO" id="GO:0045881">
    <property type="term" value="P:positive regulation of sporulation resulting in formation of a cellular spore"/>
    <property type="evidence" value="ECO:0007669"/>
    <property type="project" value="InterPro"/>
</dbReference>
<feature type="transmembrane region" description="Helical" evidence="1">
    <location>
        <begin position="168"/>
        <end position="187"/>
    </location>
</feature>
<dbReference type="InterPro" id="IPR024164">
    <property type="entry name" value="KinB-signalling_activ"/>
</dbReference>
<dbReference type="eggNOG" id="COG2194">
    <property type="taxonomic scope" value="Bacteria"/>
</dbReference>
<dbReference type="PATRIC" id="fig|1308866.3.peg.750"/>
<evidence type="ECO:0000256" key="1">
    <source>
        <dbReference type="SAM" id="Phobius"/>
    </source>
</evidence>
<dbReference type="Proteomes" id="UP000012283">
    <property type="component" value="Unassembled WGS sequence"/>
</dbReference>
<evidence type="ECO:0000313" key="2">
    <source>
        <dbReference type="EMBL" id="ENH97833.1"/>
    </source>
</evidence>
<dbReference type="SMART" id="SM01251">
    <property type="entry name" value="KbaA"/>
    <property type="match status" value="1"/>
</dbReference>
<keyword evidence="1" id="KW-0472">Membrane</keyword>
<keyword evidence="3" id="KW-1185">Reference proteome</keyword>
<feature type="transmembrane region" description="Helical" evidence="1">
    <location>
        <begin position="48"/>
        <end position="72"/>
    </location>
</feature>
<dbReference type="STRING" id="1308866.J416_03701"/>